<dbReference type="Pfam" id="PF13409">
    <property type="entry name" value="GST_N_2"/>
    <property type="match status" value="1"/>
</dbReference>
<dbReference type="InterPro" id="IPR010987">
    <property type="entry name" value="Glutathione-S-Trfase_C-like"/>
</dbReference>
<reference evidence="5" key="1">
    <citation type="journal article" date="2019" name="Int. J. Syst. Evol. Microbiol.">
        <title>The Global Catalogue of Microorganisms (GCM) 10K type strain sequencing project: providing services to taxonomists for standard genome sequencing and annotation.</title>
        <authorList>
            <consortium name="The Broad Institute Genomics Platform"/>
            <consortium name="The Broad Institute Genome Sequencing Center for Infectious Disease"/>
            <person name="Wu L."/>
            <person name="Ma J."/>
        </authorList>
    </citation>
    <scope>NUCLEOTIDE SEQUENCE [LARGE SCALE GENOMIC DNA]</scope>
    <source>
        <strain evidence="5">CCM 7941</strain>
    </source>
</reference>
<dbReference type="InterPro" id="IPR036249">
    <property type="entry name" value="Thioredoxin-like_sf"/>
</dbReference>
<dbReference type="SUPFAM" id="SSF47616">
    <property type="entry name" value="GST C-terminal domain-like"/>
    <property type="match status" value="1"/>
</dbReference>
<evidence type="ECO:0000259" key="3">
    <source>
        <dbReference type="PROSITE" id="PS50405"/>
    </source>
</evidence>
<comment type="subunit">
    <text evidence="1">Homodimer.</text>
</comment>
<protein>
    <submittedName>
        <fullName evidence="4">Glutathione S-transferase family protein</fullName>
    </submittedName>
</protein>
<evidence type="ECO:0000256" key="1">
    <source>
        <dbReference type="ARBA" id="ARBA00011738"/>
    </source>
</evidence>
<dbReference type="RefSeq" id="WP_376831969.1">
    <property type="nucleotide sequence ID" value="NZ_JBHLWR010000006.1"/>
</dbReference>
<accession>A0ABV7LB88</accession>
<dbReference type="Gene3D" id="1.20.1050.10">
    <property type="match status" value="1"/>
</dbReference>
<dbReference type="InterPro" id="IPR004045">
    <property type="entry name" value="Glutathione_S-Trfase_N"/>
</dbReference>
<dbReference type="PROSITE" id="PS50404">
    <property type="entry name" value="GST_NTER"/>
    <property type="match status" value="1"/>
</dbReference>
<dbReference type="PROSITE" id="PS50405">
    <property type="entry name" value="GST_CTER"/>
    <property type="match status" value="1"/>
</dbReference>
<evidence type="ECO:0000313" key="5">
    <source>
        <dbReference type="Proteomes" id="UP001595536"/>
    </source>
</evidence>
<dbReference type="Proteomes" id="UP001595536">
    <property type="component" value="Unassembled WGS sequence"/>
</dbReference>
<dbReference type="EMBL" id="JBHRUV010000004">
    <property type="protein sequence ID" value="MFC3264934.1"/>
    <property type="molecule type" value="Genomic_DNA"/>
</dbReference>
<dbReference type="Gene3D" id="3.40.30.10">
    <property type="entry name" value="Glutaredoxin"/>
    <property type="match status" value="1"/>
</dbReference>
<dbReference type="InterPro" id="IPR004046">
    <property type="entry name" value="GST_C"/>
</dbReference>
<name>A0ABV7LB88_9HYPH</name>
<dbReference type="InterPro" id="IPR036282">
    <property type="entry name" value="Glutathione-S-Trfase_C_sf"/>
</dbReference>
<proteinExistence type="predicted"/>
<feature type="domain" description="GST C-terminal" evidence="3">
    <location>
        <begin position="100"/>
        <end position="237"/>
    </location>
</feature>
<dbReference type="PANTHER" id="PTHR43969">
    <property type="entry name" value="GLUTATHIONE S TRANSFERASE D10, ISOFORM A-RELATED"/>
    <property type="match status" value="1"/>
</dbReference>
<evidence type="ECO:0000313" key="4">
    <source>
        <dbReference type="EMBL" id="MFC3264934.1"/>
    </source>
</evidence>
<organism evidence="4 5">
    <name type="scientific">Camelimonas abortus</name>
    <dbReference type="NCBI Taxonomy" id="1017184"/>
    <lineage>
        <taxon>Bacteria</taxon>
        <taxon>Pseudomonadati</taxon>
        <taxon>Pseudomonadota</taxon>
        <taxon>Alphaproteobacteria</taxon>
        <taxon>Hyphomicrobiales</taxon>
        <taxon>Chelatococcaceae</taxon>
        <taxon>Camelimonas</taxon>
    </lineage>
</organism>
<feature type="domain" description="GST N-terminal" evidence="2">
    <location>
        <begin position="1"/>
        <end position="91"/>
    </location>
</feature>
<keyword evidence="5" id="KW-1185">Reference proteome</keyword>
<dbReference type="PANTHER" id="PTHR43969:SF9">
    <property type="entry name" value="GLUTATHIONE S TRANSFERASE D10, ISOFORM A-RELATED"/>
    <property type="match status" value="1"/>
</dbReference>
<dbReference type="SUPFAM" id="SSF52833">
    <property type="entry name" value="Thioredoxin-like"/>
    <property type="match status" value="1"/>
</dbReference>
<comment type="caution">
    <text evidence="4">The sequence shown here is derived from an EMBL/GenBank/DDBJ whole genome shotgun (WGS) entry which is preliminary data.</text>
</comment>
<dbReference type="CDD" id="cd00570">
    <property type="entry name" value="GST_N_family"/>
    <property type="match status" value="1"/>
</dbReference>
<evidence type="ECO:0000259" key="2">
    <source>
        <dbReference type="PROSITE" id="PS50404"/>
    </source>
</evidence>
<dbReference type="Pfam" id="PF00043">
    <property type="entry name" value="GST_C"/>
    <property type="match status" value="1"/>
</dbReference>
<gene>
    <name evidence="4" type="ORF">ACFOEX_00990</name>
</gene>
<sequence length="242" mass="27238">MAILHHHAFCPHSRYVRLLLGEYGYEPTLREVRPWERRQSFLILNPAGETPVLEVSGPLHPDGEAAGDARLTLAGAQVISEYLDELLGERRPEQRLMPAGLAARAETRRLTCWFNEKFFDEVTSYLCTEKIYKRFMASELGGGPPDMNGVRAARNNVRYHLRYIGFLLRNRPFLAGERLTTADLAAAAHLSCVDYLGDVPWSEDEAAAAWYARIKARPSFRTLLQDLVPGMAPAPGYARLEP</sequence>